<comment type="caution">
    <text evidence="2">The sequence shown here is derived from an EMBL/GenBank/DDBJ whole genome shotgun (WGS) entry which is preliminary data.</text>
</comment>
<feature type="transmembrane region" description="Helical" evidence="1">
    <location>
        <begin position="17"/>
        <end position="39"/>
    </location>
</feature>
<keyword evidence="3" id="KW-1185">Reference proteome</keyword>
<feature type="transmembrane region" description="Helical" evidence="1">
    <location>
        <begin position="51"/>
        <end position="84"/>
    </location>
</feature>
<accession>A0A8T2JH74</accession>
<keyword evidence="1" id="KW-0812">Transmembrane</keyword>
<sequence length="86" mass="10102">MFCCCSMNFLCSSSVGIWNPFCFSSASFPLLLSVCSLFLHGTFEENVMFNYLYCCFFLMLLISIHIYLYFGIHHLIFVWFGFILFL</sequence>
<gene>
    <name evidence="2" type="ORF">GDO86_009692</name>
</gene>
<protein>
    <submittedName>
        <fullName evidence="2">Uncharacterized protein</fullName>
    </submittedName>
</protein>
<name>A0A8T2JH74_9PIPI</name>
<evidence type="ECO:0000313" key="2">
    <source>
        <dbReference type="EMBL" id="KAG8444625.1"/>
    </source>
</evidence>
<evidence type="ECO:0000313" key="3">
    <source>
        <dbReference type="Proteomes" id="UP000812440"/>
    </source>
</evidence>
<dbReference type="EMBL" id="JAACNH010000004">
    <property type="protein sequence ID" value="KAG8444625.1"/>
    <property type="molecule type" value="Genomic_DNA"/>
</dbReference>
<organism evidence="2 3">
    <name type="scientific">Hymenochirus boettgeri</name>
    <name type="common">Congo dwarf clawed frog</name>
    <dbReference type="NCBI Taxonomy" id="247094"/>
    <lineage>
        <taxon>Eukaryota</taxon>
        <taxon>Metazoa</taxon>
        <taxon>Chordata</taxon>
        <taxon>Craniata</taxon>
        <taxon>Vertebrata</taxon>
        <taxon>Euteleostomi</taxon>
        <taxon>Amphibia</taxon>
        <taxon>Batrachia</taxon>
        <taxon>Anura</taxon>
        <taxon>Pipoidea</taxon>
        <taxon>Pipidae</taxon>
        <taxon>Pipinae</taxon>
        <taxon>Hymenochirus</taxon>
    </lineage>
</organism>
<proteinExistence type="predicted"/>
<evidence type="ECO:0000256" key="1">
    <source>
        <dbReference type="SAM" id="Phobius"/>
    </source>
</evidence>
<dbReference type="AlphaFoldDB" id="A0A8T2JH74"/>
<reference evidence="2" key="1">
    <citation type="thesis" date="2020" institute="ProQuest LLC" country="789 East Eisenhower Parkway, Ann Arbor, MI, USA">
        <title>Comparative Genomics and Chromosome Evolution.</title>
        <authorList>
            <person name="Mudd A.B."/>
        </authorList>
    </citation>
    <scope>NUCLEOTIDE SEQUENCE</scope>
    <source>
        <strain evidence="2">Female2</strain>
        <tissue evidence="2">Blood</tissue>
    </source>
</reference>
<keyword evidence="1" id="KW-1133">Transmembrane helix</keyword>
<keyword evidence="1" id="KW-0472">Membrane</keyword>
<dbReference type="Proteomes" id="UP000812440">
    <property type="component" value="Chromosome 5"/>
</dbReference>